<dbReference type="InParanoid" id="A0A0C3HLJ0"/>
<reference evidence="2" key="2">
    <citation type="submission" date="2015-01" db="EMBL/GenBank/DDBJ databases">
        <title>Evolutionary Origins and Diversification of the Mycorrhizal Mutualists.</title>
        <authorList>
            <consortium name="DOE Joint Genome Institute"/>
            <consortium name="Mycorrhizal Genomics Consortium"/>
            <person name="Kohler A."/>
            <person name="Kuo A."/>
            <person name="Nagy L.G."/>
            <person name="Floudas D."/>
            <person name="Copeland A."/>
            <person name="Barry K.W."/>
            <person name="Cichocki N."/>
            <person name="Veneault-Fourrey C."/>
            <person name="LaButti K."/>
            <person name="Lindquist E.A."/>
            <person name="Lipzen A."/>
            <person name="Lundell T."/>
            <person name="Morin E."/>
            <person name="Murat C."/>
            <person name="Riley R."/>
            <person name="Ohm R."/>
            <person name="Sun H."/>
            <person name="Tunlid A."/>
            <person name="Henrissat B."/>
            <person name="Grigoriev I.V."/>
            <person name="Hibbett D.S."/>
            <person name="Martin F."/>
        </authorList>
    </citation>
    <scope>NUCLEOTIDE SEQUENCE [LARGE SCALE GENOMIC DNA]</scope>
    <source>
        <strain evidence="2">Zn</strain>
    </source>
</reference>
<dbReference type="STRING" id="913774.A0A0C3HLJ0"/>
<protein>
    <submittedName>
        <fullName evidence="1">Uncharacterized protein</fullName>
    </submittedName>
</protein>
<dbReference type="HOGENOM" id="CLU_2264513_0_0_1"/>
<organism evidence="1 2">
    <name type="scientific">Oidiodendron maius (strain Zn)</name>
    <dbReference type="NCBI Taxonomy" id="913774"/>
    <lineage>
        <taxon>Eukaryota</taxon>
        <taxon>Fungi</taxon>
        <taxon>Dikarya</taxon>
        <taxon>Ascomycota</taxon>
        <taxon>Pezizomycotina</taxon>
        <taxon>Leotiomycetes</taxon>
        <taxon>Leotiomycetes incertae sedis</taxon>
        <taxon>Myxotrichaceae</taxon>
        <taxon>Oidiodendron</taxon>
    </lineage>
</organism>
<evidence type="ECO:0000313" key="2">
    <source>
        <dbReference type="Proteomes" id="UP000054321"/>
    </source>
</evidence>
<accession>A0A0C3HLJ0</accession>
<dbReference type="Gene3D" id="3.40.50.720">
    <property type="entry name" value="NAD(P)-binding Rossmann-like Domain"/>
    <property type="match status" value="1"/>
</dbReference>
<gene>
    <name evidence="1" type="ORF">OIDMADRAFT_27627</name>
</gene>
<reference evidence="1 2" key="1">
    <citation type="submission" date="2014-04" db="EMBL/GenBank/DDBJ databases">
        <authorList>
            <consortium name="DOE Joint Genome Institute"/>
            <person name="Kuo A."/>
            <person name="Martino E."/>
            <person name="Perotto S."/>
            <person name="Kohler A."/>
            <person name="Nagy L.G."/>
            <person name="Floudas D."/>
            <person name="Copeland A."/>
            <person name="Barry K.W."/>
            <person name="Cichocki N."/>
            <person name="Veneault-Fourrey C."/>
            <person name="LaButti K."/>
            <person name="Lindquist E.A."/>
            <person name="Lipzen A."/>
            <person name="Lundell T."/>
            <person name="Morin E."/>
            <person name="Murat C."/>
            <person name="Sun H."/>
            <person name="Tunlid A."/>
            <person name="Henrissat B."/>
            <person name="Grigoriev I.V."/>
            <person name="Hibbett D.S."/>
            <person name="Martin F."/>
            <person name="Nordberg H.P."/>
            <person name="Cantor M.N."/>
            <person name="Hua S.X."/>
        </authorList>
    </citation>
    <scope>NUCLEOTIDE SEQUENCE [LARGE SCALE GENOMIC DNA]</scope>
    <source>
        <strain evidence="1 2">Zn</strain>
    </source>
</reference>
<dbReference type="AlphaFoldDB" id="A0A0C3HLJ0"/>
<evidence type="ECO:0000313" key="1">
    <source>
        <dbReference type="EMBL" id="KIN03177.1"/>
    </source>
</evidence>
<name>A0A0C3HLJ0_OIDMZ</name>
<keyword evidence="2" id="KW-1185">Reference proteome</keyword>
<sequence>MSLESLWRGGTTSFSEALWRLLDAKVVPPTDFAGFADVRVVATAHLEAFASPGASGHRFLISSHFDYQTTVDSLTEGIPQLRSRLPKGTPGAGKLGKVSSICL</sequence>
<dbReference type="OrthoDB" id="2735536at2759"/>
<dbReference type="Proteomes" id="UP000054321">
    <property type="component" value="Unassembled WGS sequence"/>
</dbReference>
<proteinExistence type="predicted"/>
<dbReference type="EMBL" id="KN832874">
    <property type="protein sequence ID" value="KIN03177.1"/>
    <property type="molecule type" value="Genomic_DNA"/>
</dbReference>